<evidence type="ECO:0000313" key="1">
    <source>
        <dbReference type="EMBL" id="TFK62791.1"/>
    </source>
</evidence>
<reference evidence="1 2" key="1">
    <citation type="journal article" date="2019" name="Nat. Ecol. Evol.">
        <title>Megaphylogeny resolves global patterns of mushroom evolution.</title>
        <authorList>
            <person name="Varga T."/>
            <person name="Krizsan K."/>
            <person name="Foldi C."/>
            <person name="Dima B."/>
            <person name="Sanchez-Garcia M."/>
            <person name="Sanchez-Ramirez S."/>
            <person name="Szollosi G.J."/>
            <person name="Szarkandi J.G."/>
            <person name="Papp V."/>
            <person name="Albert L."/>
            <person name="Andreopoulos W."/>
            <person name="Angelini C."/>
            <person name="Antonin V."/>
            <person name="Barry K.W."/>
            <person name="Bougher N.L."/>
            <person name="Buchanan P."/>
            <person name="Buyck B."/>
            <person name="Bense V."/>
            <person name="Catcheside P."/>
            <person name="Chovatia M."/>
            <person name="Cooper J."/>
            <person name="Damon W."/>
            <person name="Desjardin D."/>
            <person name="Finy P."/>
            <person name="Geml J."/>
            <person name="Haridas S."/>
            <person name="Hughes K."/>
            <person name="Justo A."/>
            <person name="Karasinski D."/>
            <person name="Kautmanova I."/>
            <person name="Kiss B."/>
            <person name="Kocsube S."/>
            <person name="Kotiranta H."/>
            <person name="LaButti K.M."/>
            <person name="Lechner B.E."/>
            <person name="Liimatainen K."/>
            <person name="Lipzen A."/>
            <person name="Lukacs Z."/>
            <person name="Mihaltcheva S."/>
            <person name="Morgado L.N."/>
            <person name="Niskanen T."/>
            <person name="Noordeloos M.E."/>
            <person name="Ohm R.A."/>
            <person name="Ortiz-Santana B."/>
            <person name="Ovrebo C."/>
            <person name="Racz N."/>
            <person name="Riley R."/>
            <person name="Savchenko A."/>
            <person name="Shiryaev A."/>
            <person name="Soop K."/>
            <person name="Spirin V."/>
            <person name="Szebenyi C."/>
            <person name="Tomsovsky M."/>
            <person name="Tulloss R.E."/>
            <person name="Uehling J."/>
            <person name="Grigoriev I.V."/>
            <person name="Vagvolgyi C."/>
            <person name="Papp T."/>
            <person name="Martin F.M."/>
            <person name="Miettinen O."/>
            <person name="Hibbett D.S."/>
            <person name="Nagy L.G."/>
        </authorList>
    </citation>
    <scope>NUCLEOTIDE SEQUENCE [LARGE SCALE GENOMIC DNA]</scope>
    <source>
        <strain evidence="1 2">NL-1719</strain>
    </source>
</reference>
<name>A0ACD3AB14_9AGAR</name>
<proteinExistence type="predicted"/>
<sequence length="950" mass="103404">MSGAGRRESGGFGGGGAGGGPSNSTAVPTSKPKKFPKFNRIKPNADSQTTTPIVKAEPMSVEIPSLSGPSPFSQRQRPSISGFTQPQPAPIPPLLAKARVMAQSDPRERQPVVPDPRRIGWARERAVPIPLPLPPPVPRPTVPLGRGQRLPLPHPPPVIPDQRPPPLPPHVRAPPSVEWRSSGQETRGNSGWGGDWADLNSTWNDAPPPPPSTAPAAFGSKESGGSWYDDDSGWGVPHPAGWSTAQTRQRRDSWHTTDPRETRDTRDTREIGRATSRDSDRRWVGHESEWDNRGWNNPSNRRNSDHGYRRPSDDRGRGSISNPSGGGGGGARGWDNHRRDEWDGSNRATYDRDEWDRERERERESEWSVQPARPHWNVYRPSEGGGRGDYSRRDQDRDRDRDYQRPRVPERDRDYQRSRDPSRERDRERDREGGWGSYTAPTWEPPKANEVVKPKDVPDRIIKEEVVEETIYGLGLWSKDQNTQASGVWSANGVYDAPPAAAAQTRDSDAVEPEPDHDSGSDMEIDSPTEENGFQSNKATSSPVRAKNKDGQVTGQESEKLGKRKRTQSDAKEAGPLSIRTDLSTTTAGPADQDDSPPRGGIVPPRFKKWGGRNKIDDTPISPIDTSTTTTQDIDSEKPTTAVAAAGAQPSITTAGSEKAPKAKTKSALAKQTKSSAAAASAAAATVPILVDDGLPFPAEHPSEIASNSISRRTRSKTSTTTKRGGAVAASAAHSATTPKEKVKPKEKAKPKGKEKVDEGTATTTKVKVKAKAKTKDLEKDKVVEKAVEKAADGEKEKEKPVAKVVEKEKEKEKPAVAKKTKVPKQVDKVDKPDKTDKVEEPKEKQPKAKEKEKEKEKKVAVVKKRKRAQSSISGPLPDTTVAVPSQEPSAASKKVEAPPASTSASAPPPPKDVVVPTMGPPATAEAPRKPLLIKIKRSPQKKKSGSYCL</sequence>
<gene>
    <name evidence="1" type="ORF">BDN72DRAFT_375715</name>
</gene>
<evidence type="ECO:0000313" key="2">
    <source>
        <dbReference type="Proteomes" id="UP000308600"/>
    </source>
</evidence>
<accession>A0ACD3AB14</accession>
<dbReference type="EMBL" id="ML208560">
    <property type="protein sequence ID" value="TFK62791.1"/>
    <property type="molecule type" value="Genomic_DNA"/>
</dbReference>
<keyword evidence="2" id="KW-1185">Reference proteome</keyword>
<dbReference type="Proteomes" id="UP000308600">
    <property type="component" value="Unassembled WGS sequence"/>
</dbReference>
<organism evidence="1 2">
    <name type="scientific">Pluteus cervinus</name>
    <dbReference type="NCBI Taxonomy" id="181527"/>
    <lineage>
        <taxon>Eukaryota</taxon>
        <taxon>Fungi</taxon>
        <taxon>Dikarya</taxon>
        <taxon>Basidiomycota</taxon>
        <taxon>Agaricomycotina</taxon>
        <taxon>Agaricomycetes</taxon>
        <taxon>Agaricomycetidae</taxon>
        <taxon>Agaricales</taxon>
        <taxon>Pluteineae</taxon>
        <taxon>Pluteaceae</taxon>
        <taxon>Pluteus</taxon>
    </lineage>
</organism>
<protein>
    <submittedName>
        <fullName evidence="1">Uncharacterized protein</fullName>
    </submittedName>
</protein>